<organism evidence="1 2">
    <name type="scientific">Pseudomonas promysalinigenes</name>
    <dbReference type="NCBI Taxonomy" id="485898"/>
    <lineage>
        <taxon>Bacteria</taxon>
        <taxon>Pseudomonadati</taxon>
        <taxon>Pseudomonadota</taxon>
        <taxon>Gammaproteobacteria</taxon>
        <taxon>Pseudomonadales</taxon>
        <taxon>Pseudomonadaceae</taxon>
        <taxon>Pseudomonas</taxon>
    </lineage>
</organism>
<reference evidence="1" key="1">
    <citation type="submission" date="2022-09" db="EMBL/GenBank/DDBJ databases">
        <title>Complete genome sequence of Pseudomonas promysalinigenes strain RL-WG26, a newly isolated PGPR with the potential for plant salinity stress alleviation.</title>
        <authorList>
            <person name="Ren L."/>
            <person name="Wang G."/>
            <person name="Hu H."/>
        </authorList>
    </citation>
    <scope>NUCLEOTIDE SEQUENCE</scope>
    <source>
        <strain evidence="1">RL-WG26</strain>
    </source>
</reference>
<dbReference type="EMBL" id="CP104557">
    <property type="protein sequence ID" value="UXH38810.1"/>
    <property type="molecule type" value="Genomic_DNA"/>
</dbReference>
<evidence type="ECO:0000313" key="1">
    <source>
        <dbReference type="EMBL" id="UXH38810.1"/>
    </source>
</evidence>
<name>A0ABY6AIK4_9PSED</name>
<gene>
    <name evidence="1" type="ORF">N5C08_17800</name>
</gene>
<keyword evidence="2" id="KW-1185">Reference proteome</keyword>
<protein>
    <submittedName>
        <fullName evidence="1">Uncharacterized protein</fullName>
    </submittedName>
</protein>
<dbReference type="RefSeq" id="WP_261743915.1">
    <property type="nucleotide sequence ID" value="NZ_CP104557.1"/>
</dbReference>
<proteinExistence type="predicted"/>
<accession>A0ABY6AIK4</accession>
<dbReference type="Proteomes" id="UP001064504">
    <property type="component" value="Chromosome"/>
</dbReference>
<sequence length="144" mass="16490">MFRSHQADMAGIPGMFGDGLMHWHGVSRALATHWYHVSVKRRIDGRFVSSQEMLNDEPKLHELVSAQGDDLQIDYVQVVTPARLNGTATWRMERLKSVSMGFDRNDCPVCLLEVESGQIYNDYHEDGFDHGSLRQVRELYRAPV</sequence>
<evidence type="ECO:0000313" key="2">
    <source>
        <dbReference type="Proteomes" id="UP001064504"/>
    </source>
</evidence>